<organism evidence="1 2">
    <name type="scientific">Cuscuta campestris</name>
    <dbReference type="NCBI Taxonomy" id="132261"/>
    <lineage>
        <taxon>Eukaryota</taxon>
        <taxon>Viridiplantae</taxon>
        <taxon>Streptophyta</taxon>
        <taxon>Embryophyta</taxon>
        <taxon>Tracheophyta</taxon>
        <taxon>Spermatophyta</taxon>
        <taxon>Magnoliopsida</taxon>
        <taxon>eudicotyledons</taxon>
        <taxon>Gunneridae</taxon>
        <taxon>Pentapetalae</taxon>
        <taxon>asterids</taxon>
        <taxon>lamiids</taxon>
        <taxon>Solanales</taxon>
        <taxon>Convolvulaceae</taxon>
        <taxon>Cuscuteae</taxon>
        <taxon>Cuscuta</taxon>
        <taxon>Cuscuta subgen. Grammica</taxon>
        <taxon>Cuscuta sect. Cleistogrammica</taxon>
    </lineage>
</organism>
<evidence type="ECO:0000313" key="1">
    <source>
        <dbReference type="EMBL" id="VFQ74360.1"/>
    </source>
</evidence>
<dbReference type="EMBL" id="OOIL02001339">
    <property type="protein sequence ID" value="VFQ74360.1"/>
    <property type="molecule type" value="Genomic_DNA"/>
</dbReference>
<reference evidence="1 2" key="1">
    <citation type="submission" date="2018-04" db="EMBL/GenBank/DDBJ databases">
        <authorList>
            <person name="Vogel A."/>
        </authorList>
    </citation>
    <scope>NUCLEOTIDE SEQUENCE [LARGE SCALE GENOMIC DNA]</scope>
</reference>
<dbReference type="Proteomes" id="UP000595140">
    <property type="component" value="Unassembled WGS sequence"/>
</dbReference>
<gene>
    <name evidence="1" type="ORF">CCAM_LOCUS16136</name>
</gene>
<evidence type="ECO:0000313" key="2">
    <source>
        <dbReference type="Proteomes" id="UP000595140"/>
    </source>
</evidence>
<accession>A0A484LDA6</accession>
<keyword evidence="2" id="KW-1185">Reference proteome</keyword>
<name>A0A484LDA6_9ASTE</name>
<sequence length="70" mass="8158">MDGMFPMRSSLNTKDESFLNLKINKIGSRLIPIVPIRSTTKDRIKLNIDSNVFTRIHKMLRVLEDEKGHF</sequence>
<proteinExistence type="predicted"/>
<dbReference type="AlphaFoldDB" id="A0A484LDA6"/>
<protein>
    <submittedName>
        <fullName evidence="1">Uncharacterized protein</fullName>
    </submittedName>
</protein>